<proteinExistence type="predicted"/>
<evidence type="ECO:0000256" key="2">
    <source>
        <dbReference type="ARBA" id="ARBA00022737"/>
    </source>
</evidence>
<gene>
    <name evidence="7" type="ORF">Ciccas_006995</name>
</gene>
<dbReference type="Pfam" id="PF25427">
    <property type="entry name" value="zf-CCCH_UNK"/>
    <property type="match status" value="1"/>
</dbReference>
<name>A0ABD2Q445_9PLAT</name>
<reference evidence="7 8" key="1">
    <citation type="submission" date="2024-11" db="EMBL/GenBank/DDBJ databases">
        <title>Adaptive evolution of stress response genes in parasites aligns with host niche diversity.</title>
        <authorList>
            <person name="Hahn C."/>
            <person name="Resl P."/>
        </authorList>
    </citation>
    <scope>NUCLEOTIDE SEQUENCE [LARGE SCALE GENOMIC DNA]</scope>
    <source>
        <strain evidence="7">EGGRZ-B1_66</strain>
        <tissue evidence="7">Body</tissue>
    </source>
</reference>
<dbReference type="PANTHER" id="PTHR12547">
    <property type="entry name" value="CCCH ZINC FINGER/TIS11-RELATED"/>
    <property type="match status" value="1"/>
</dbReference>
<feature type="domain" description="C3H1-type" evidence="6">
    <location>
        <begin position="56"/>
        <end position="84"/>
    </location>
</feature>
<feature type="zinc finger region" description="C3H1-type" evidence="5">
    <location>
        <begin position="16"/>
        <end position="46"/>
    </location>
</feature>
<dbReference type="FunFam" id="4.10.1000.10:FF:000001">
    <property type="entry name" value="zinc finger CCCH domain-containing protein 15-like"/>
    <property type="match status" value="1"/>
</dbReference>
<evidence type="ECO:0000259" key="6">
    <source>
        <dbReference type="PROSITE" id="PS50103"/>
    </source>
</evidence>
<comment type="caution">
    <text evidence="7">The sequence shown here is derived from an EMBL/GenBank/DDBJ whole genome shotgun (WGS) entry which is preliminary data.</text>
</comment>
<dbReference type="EMBL" id="JBJKFK010001016">
    <property type="protein sequence ID" value="KAL3314385.1"/>
    <property type="molecule type" value="Genomic_DNA"/>
</dbReference>
<dbReference type="Proteomes" id="UP001626550">
    <property type="component" value="Unassembled WGS sequence"/>
</dbReference>
<dbReference type="InterPro" id="IPR036855">
    <property type="entry name" value="Znf_CCCH_sf"/>
</dbReference>
<feature type="domain" description="C3H1-type" evidence="6">
    <location>
        <begin position="16"/>
        <end position="46"/>
    </location>
</feature>
<keyword evidence="8" id="KW-1185">Reference proteome</keyword>
<sequence length="128" mass="15318">MSEQKEFLAKQDRKRYYKTELCKKFLSSPTQHCEYGSRCQFAHGVHELRVPMRHIRYKTVLCQAYHSAGICPFDIRCNFIHNESLERLVFIRQQVENINLFSSLLTNRNYLTIDEFTHLQQKAATHRH</sequence>
<dbReference type="AlphaFoldDB" id="A0ABD2Q445"/>
<evidence type="ECO:0000256" key="4">
    <source>
        <dbReference type="ARBA" id="ARBA00022833"/>
    </source>
</evidence>
<evidence type="ECO:0000313" key="8">
    <source>
        <dbReference type="Proteomes" id="UP001626550"/>
    </source>
</evidence>
<dbReference type="PANTHER" id="PTHR12547:SF18">
    <property type="entry name" value="PROTEIN TIS11"/>
    <property type="match status" value="1"/>
</dbReference>
<dbReference type="Pfam" id="PF00642">
    <property type="entry name" value="zf-CCCH"/>
    <property type="match status" value="1"/>
</dbReference>
<evidence type="ECO:0000256" key="1">
    <source>
        <dbReference type="ARBA" id="ARBA00022723"/>
    </source>
</evidence>
<evidence type="ECO:0000313" key="7">
    <source>
        <dbReference type="EMBL" id="KAL3314385.1"/>
    </source>
</evidence>
<accession>A0ABD2Q445</accession>
<dbReference type="Gene3D" id="4.10.1000.10">
    <property type="entry name" value="Zinc finger, CCCH-type"/>
    <property type="match status" value="2"/>
</dbReference>
<dbReference type="InterPro" id="IPR000571">
    <property type="entry name" value="Znf_CCCH"/>
</dbReference>
<dbReference type="SUPFAM" id="SSF90229">
    <property type="entry name" value="CCCH zinc finger"/>
    <property type="match status" value="2"/>
</dbReference>
<feature type="zinc finger region" description="C3H1-type" evidence="5">
    <location>
        <begin position="56"/>
        <end position="84"/>
    </location>
</feature>
<evidence type="ECO:0000256" key="3">
    <source>
        <dbReference type="ARBA" id="ARBA00022771"/>
    </source>
</evidence>
<dbReference type="PROSITE" id="PS50103">
    <property type="entry name" value="ZF_C3H1"/>
    <property type="match status" value="2"/>
</dbReference>
<keyword evidence="2" id="KW-0677">Repeat</keyword>
<keyword evidence="3 5" id="KW-0863">Zinc-finger</keyword>
<dbReference type="InterPro" id="IPR045877">
    <property type="entry name" value="ZFP36-like"/>
</dbReference>
<organism evidence="7 8">
    <name type="scientific">Cichlidogyrus casuarinus</name>
    <dbReference type="NCBI Taxonomy" id="1844966"/>
    <lineage>
        <taxon>Eukaryota</taxon>
        <taxon>Metazoa</taxon>
        <taxon>Spiralia</taxon>
        <taxon>Lophotrochozoa</taxon>
        <taxon>Platyhelminthes</taxon>
        <taxon>Monogenea</taxon>
        <taxon>Monopisthocotylea</taxon>
        <taxon>Dactylogyridea</taxon>
        <taxon>Ancyrocephalidae</taxon>
        <taxon>Cichlidogyrus</taxon>
    </lineage>
</organism>
<dbReference type="SMART" id="SM00356">
    <property type="entry name" value="ZnF_C3H1"/>
    <property type="match status" value="2"/>
</dbReference>
<keyword evidence="4 5" id="KW-0862">Zinc</keyword>
<evidence type="ECO:0000256" key="5">
    <source>
        <dbReference type="PROSITE-ProRule" id="PRU00723"/>
    </source>
</evidence>
<dbReference type="GO" id="GO:0008270">
    <property type="term" value="F:zinc ion binding"/>
    <property type="evidence" value="ECO:0007669"/>
    <property type="project" value="UniProtKB-KW"/>
</dbReference>
<protein>
    <recommendedName>
        <fullName evidence="6">C3H1-type domain-containing protein</fullName>
    </recommendedName>
</protein>
<keyword evidence="1 5" id="KW-0479">Metal-binding</keyword>